<organism evidence="1 2">
    <name type="scientific">Haladaptatus paucihalophilus DX253</name>
    <dbReference type="NCBI Taxonomy" id="797209"/>
    <lineage>
        <taxon>Archaea</taxon>
        <taxon>Methanobacteriati</taxon>
        <taxon>Methanobacteriota</taxon>
        <taxon>Stenosarchaea group</taxon>
        <taxon>Halobacteria</taxon>
        <taxon>Halobacteriales</taxon>
        <taxon>Haladaptataceae</taxon>
        <taxon>Haladaptatus</taxon>
    </lineage>
</organism>
<keyword evidence="2" id="KW-1185">Reference proteome</keyword>
<accession>A0A1M6U8P5</accession>
<reference evidence="2" key="1">
    <citation type="submission" date="2016-11" db="EMBL/GenBank/DDBJ databases">
        <authorList>
            <person name="Varghese N."/>
            <person name="Submissions S."/>
        </authorList>
    </citation>
    <scope>NUCLEOTIDE SEQUENCE [LARGE SCALE GENOMIC DNA]</scope>
    <source>
        <strain evidence="2">DX253</strain>
    </source>
</reference>
<dbReference type="Proteomes" id="UP000184203">
    <property type="component" value="Unassembled WGS sequence"/>
</dbReference>
<evidence type="ECO:0000313" key="2">
    <source>
        <dbReference type="Proteomes" id="UP000184203"/>
    </source>
</evidence>
<name>A0A1M6U8P5_HALPU</name>
<gene>
    <name evidence="1" type="ORF">SAMN05444342_1998</name>
</gene>
<sequence>MQRRKFLKLVGASGALSAIPAVSNAEPDDLEKFKRIVEKSSKIRATAGKDAMMRWLENQPVDAHFEKYKLPISLGPKAENIGMEKIEDGSIIIDMGLYQSYYNPYVSAFMEFYYDLKLDSWTAPYGCGTEKVSYGDNPKDAAAMTWNTNHYEAISYDRFEASNGTEYVETSDPFQTGQLGYDTGKIGFRINDYQASADWIDIDALDVYCETDSTRVYAGQASLFLTAIGDYDPSERIVKGGYVHTYDAGSPTVGASLSIPAGASVSLTGANENIKQRSVIRDRNGDEIAVTGDEVETGP</sequence>
<dbReference type="RefSeq" id="WP_232423760.1">
    <property type="nucleotide sequence ID" value="NZ_AEMG01000002.1"/>
</dbReference>
<dbReference type="EMBL" id="FRAN01000002">
    <property type="protein sequence ID" value="SHK65557.1"/>
    <property type="molecule type" value="Genomic_DNA"/>
</dbReference>
<protein>
    <submittedName>
        <fullName evidence="1">Uncharacterized protein</fullName>
    </submittedName>
</protein>
<proteinExistence type="predicted"/>
<dbReference type="AlphaFoldDB" id="A0A1M6U8P5"/>
<evidence type="ECO:0000313" key="1">
    <source>
        <dbReference type="EMBL" id="SHK65557.1"/>
    </source>
</evidence>